<evidence type="ECO:0000313" key="5">
    <source>
        <dbReference type="Proteomes" id="UP000321947"/>
    </source>
</evidence>
<dbReference type="AlphaFoldDB" id="A0A5A7SX24"/>
<reference evidence="4 5" key="1">
    <citation type="submission" date="2019-08" db="EMBL/GenBank/DDBJ databases">
        <title>Draft genome sequences of two oriental melons (Cucumis melo L. var makuwa).</title>
        <authorList>
            <person name="Kwon S.-Y."/>
        </authorList>
    </citation>
    <scope>NUCLEOTIDE SEQUENCE [LARGE SCALE GENOMIC DNA]</scope>
    <source>
        <strain evidence="5">cv. Chang Bougi</strain>
        <strain evidence="4">cv. SW 3</strain>
        <tissue evidence="2">Leaf</tissue>
    </source>
</reference>
<protein>
    <submittedName>
        <fullName evidence="2">Uncharacterized protein</fullName>
    </submittedName>
</protein>
<gene>
    <name evidence="3" type="ORF">E5676_scaffold5891G00040</name>
    <name evidence="2" type="ORF">E6C27_scaffold56G00490</name>
</gene>
<dbReference type="EMBL" id="SSTD01017785">
    <property type="protein sequence ID" value="TYJ98814.1"/>
    <property type="molecule type" value="Genomic_DNA"/>
</dbReference>
<evidence type="ECO:0000256" key="1">
    <source>
        <dbReference type="SAM" id="MobiDB-lite"/>
    </source>
</evidence>
<accession>A0A5A7SX24</accession>
<feature type="compositionally biased region" description="Basic and acidic residues" evidence="1">
    <location>
        <begin position="24"/>
        <end position="35"/>
    </location>
</feature>
<feature type="region of interest" description="Disordered" evidence="1">
    <location>
        <begin position="21"/>
        <end position="43"/>
    </location>
</feature>
<evidence type="ECO:0000313" key="2">
    <source>
        <dbReference type="EMBL" id="KAA0035884.1"/>
    </source>
</evidence>
<proteinExistence type="predicted"/>
<dbReference type="EMBL" id="SSTE01019881">
    <property type="protein sequence ID" value="KAA0035884.1"/>
    <property type="molecule type" value="Genomic_DNA"/>
</dbReference>
<sequence length="69" mass="7734">MTSIARAKSEADLQAVRETIVNKTSDENKQDKPEDIANLSGSSVNDIDFDNDPYYNFDIFEAYLDSQLG</sequence>
<name>A0A5A7SX24_CUCMM</name>
<evidence type="ECO:0000313" key="4">
    <source>
        <dbReference type="Proteomes" id="UP000321393"/>
    </source>
</evidence>
<dbReference type="Proteomes" id="UP000321393">
    <property type="component" value="Unassembled WGS sequence"/>
</dbReference>
<evidence type="ECO:0000313" key="3">
    <source>
        <dbReference type="EMBL" id="TYJ98814.1"/>
    </source>
</evidence>
<organism evidence="2 4">
    <name type="scientific">Cucumis melo var. makuwa</name>
    <name type="common">Oriental melon</name>
    <dbReference type="NCBI Taxonomy" id="1194695"/>
    <lineage>
        <taxon>Eukaryota</taxon>
        <taxon>Viridiplantae</taxon>
        <taxon>Streptophyta</taxon>
        <taxon>Embryophyta</taxon>
        <taxon>Tracheophyta</taxon>
        <taxon>Spermatophyta</taxon>
        <taxon>Magnoliopsida</taxon>
        <taxon>eudicotyledons</taxon>
        <taxon>Gunneridae</taxon>
        <taxon>Pentapetalae</taxon>
        <taxon>rosids</taxon>
        <taxon>fabids</taxon>
        <taxon>Cucurbitales</taxon>
        <taxon>Cucurbitaceae</taxon>
        <taxon>Benincaseae</taxon>
        <taxon>Cucumis</taxon>
    </lineage>
</organism>
<comment type="caution">
    <text evidence="2">The sequence shown here is derived from an EMBL/GenBank/DDBJ whole genome shotgun (WGS) entry which is preliminary data.</text>
</comment>
<dbReference type="Proteomes" id="UP000321947">
    <property type="component" value="Unassembled WGS sequence"/>
</dbReference>